<name>A0A3M7PF17_BRAPC</name>
<dbReference type="Proteomes" id="UP000276133">
    <property type="component" value="Unassembled WGS sequence"/>
</dbReference>
<evidence type="ECO:0000313" key="2">
    <source>
        <dbReference type="Proteomes" id="UP000276133"/>
    </source>
</evidence>
<accession>A0A3M7PF17</accession>
<keyword evidence="2" id="KW-1185">Reference proteome</keyword>
<dbReference type="EMBL" id="REGN01011299">
    <property type="protein sequence ID" value="RMZ97613.1"/>
    <property type="molecule type" value="Genomic_DNA"/>
</dbReference>
<organism evidence="1 2">
    <name type="scientific">Brachionus plicatilis</name>
    <name type="common">Marine rotifer</name>
    <name type="synonym">Brachionus muelleri</name>
    <dbReference type="NCBI Taxonomy" id="10195"/>
    <lineage>
        <taxon>Eukaryota</taxon>
        <taxon>Metazoa</taxon>
        <taxon>Spiralia</taxon>
        <taxon>Gnathifera</taxon>
        <taxon>Rotifera</taxon>
        <taxon>Eurotatoria</taxon>
        <taxon>Monogononta</taxon>
        <taxon>Pseudotrocha</taxon>
        <taxon>Ploima</taxon>
        <taxon>Brachionidae</taxon>
        <taxon>Brachionus</taxon>
    </lineage>
</organism>
<sequence>MLFNSSQKFLYESDNDEVDVSNENNKIIKLKTTIVIFSHNLHESMAKSLSKAGQLDGQNFETFKKSVKKKRAVKDTVNIVAG</sequence>
<proteinExistence type="predicted"/>
<evidence type="ECO:0000313" key="1">
    <source>
        <dbReference type="EMBL" id="RMZ97613.1"/>
    </source>
</evidence>
<reference evidence="1 2" key="1">
    <citation type="journal article" date="2018" name="Sci. Rep.">
        <title>Genomic signatures of local adaptation to the degree of environmental predictability in rotifers.</title>
        <authorList>
            <person name="Franch-Gras L."/>
            <person name="Hahn C."/>
            <person name="Garcia-Roger E.M."/>
            <person name="Carmona M.J."/>
            <person name="Serra M."/>
            <person name="Gomez A."/>
        </authorList>
    </citation>
    <scope>NUCLEOTIDE SEQUENCE [LARGE SCALE GENOMIC DNA]</scope>
    <source>
        <strain evidence="1">HYR1</strain>
    </source>
</reference>
<comment type="caution">
    <text evidence="1">The sequence shown here is derived from an EMBL/GenBank/DDBJ whole genome shotgun (WGS) entry which is preliminary data.</text>
</comment>
<gene>
    <name evidence="1" type="ORF">BpHYR1_020724</name>
</gene>
<feature type="non-terminal residue" evidence="1">
    <location>
        <position position="82"/>
    </location>
</feature>
<protein>
    <submittedName>
        <fullName evidence="1">Uncharacterized protein</fullName>
    </submittedName>
</protein>
<dbReference type="AlphaFoldDB" id="A0A3M7PF17"/>